<sequence>MVAESVSGSNTATAGSSVHPSVSSMNPSSQPNVTNSNQNSSSWWQQQAQQLQNQLEATTSLCQSLMTEQQHHSSGSSCPFPGMNPGYSMAHPLGVATPPTASPWPFAPPWMLAPSPLFPAPDHAQTPLALHSCASHQLQQQQQVLHTLSQCCQLLWLQHRELATLQATVQGIQDRLGRETRQEEDELRNIQLQQSQMQQPVNAHPLLYHNRVTAANTQPSYSVPMAQASSSHSLPRRAQKPVQMPYPEVVREGLVSGEVTSVHGAGAAATTGVASAHSLPNLCASGTAIMGLPHLISQSADAHPSPTAAYPFPSESLHPPPPPLGPSTYAHGDHWALHPSAAGVARGPPVALNNQVPPGIRANNYWDNFRSYSRQNLLSTSSKSNEGFPHIPSPLVMRSHNFLRSASQGPSLPTSGSPVAMPPAARHIIQCQKEKLNTEQQCGVSQQQNVNRTMPNPAAASEGSHYGAVGFSSQDLPWEPQQPQVKEEQSSLHDDSNRRHTVREGSGLFQMLRESVYSEVATLIAQNENRPHYLIQLFRDLQMVSCDALRQRTLLSIHRLLDSGLNIPNPRECDSSGEEEIQERSYAAEGDDTFSSPSLHPVEVERKQKVEKDENQQICLETVEACLDSCQDGQETMNENIQSMLHQLLPLLKPHLDEPSSFMLLQNICLLAFQFLSSNVNADGNKSKDSPLNTSLSFHQLNSLLEETCLRFEGC</sequence>
<dbReference type="PANTHER" id="PTHR14164:SF12">
    <property type="entry name" value="PERICENTRIOLAR MATERIAL 1 PROTEIN"/>
    <property type="match status" value="1"/>
</dbReference>
<dbReference type="InterPro" id="IPR024138">
    <property type="entry name" value="Pericentriolar_Pcm1"/>
</dbReference>
<protein>
    <recommendedName>
        <fullName evidence="2">Pericentriolar material 1 protein C-terminal domain-containing protein</fullName>
    </recommendedName>
</protein>
<reference evidence="3" key="2">
    <citation type="submission" date="2017-10" db="EMBL/GenBank/DDBJ databases">
        <title>Ladona fulva Genome sequencing and assembly.</title>
        <authorList>
            <person name="Murali S."/>
            <person name="Richards S."/>
            <person name="Bandaranaike D."/>
            <person name="Bellair M."/>
            <person name="Blankenburg K."/>
            <person name="Chao H."/>
            <person name="Dinh H."/>
            <person name="Doddapaneni H."/>
            <person name="Dugan-Rocha S."/>
            <person name="Elkadiri S."/>
            <person name="Gnanaolivu R."/>
            <person name="Hernandez B."/>
            <person name="Skinner E."/>
            <person name="Javaid M."/>
            <person name="Lee S."/>
            <person name="Li M."/>
            <person name="Ming W."/>
            <person name="Munidasa M."/>
            <person name="Muniz J."/>
            <person name="Nguyen L."/>
            <person name="Hughes D."/>
            <person name="Osuji N."/>
            <person name="Pu L.-L."/>
            <person name="Puazo M."/>
            <person name="Qu C."/>
            <person name="Quiroz J."/>
            <person name="Raj R."/>
            <person name="Weissenberger G."/>
            <person name="Xin Y."/>
            <person name="Zou X."/>
            <person name="Han Y."/>
            <person name="Worley K."/>
            <person name="Muzny D."/>
            <person name="Gibbs R."/>
        </authorList>
    </citation>
    <scope>NUCLEOTIDE SEQUENCE</scope>
    <source>
        <strain evidence="3">Sampled in the wild</strain>
    </source>
</reference>
<dbReference type="EMBL" id="KZ308465">
    <property type="protein sequence ID" value="KAG8230105.1"/>
    <property type="molecule type" value="Genomic_DNA"/>
</dbReference>
<dbReference type="PANTHER" id="PTHR14164">
    <property type="entry name" value="PERICENTRIOLAR MATERIAL 1-RELATED"/>
    <property type="match status" value="1"/>
</dbReference>
<evidence type="ECO:0000313" key="3">
    <source>
        <dbReference type="EMBL" id="KAG8230105.1"/>
    </source>
</evidence>
<feature type="compositionally biased region" description="Polar residues" evidence="1">
    <location>
        <begin position="1"/>
        <end position="25"/>
    </location>
</feature>
<dbReference type="GO" id="GO:0034451">
    <property type="term" value="C:centriolar satellite"/>
    <property type="evidence" value="ECO:0007669"/>
    <property type="project" value="TreeGrafter"/>
</dbReference>
<dbReference type="GO" id="GO:0034454">
    <property type="term" value="P:microtubule anchoring at centrosome"/>
    <property type="evidence" value="ECO:0007669"/>
    <property type="project" value="InterPro"/>
</dbReference>
<organism evidence="3 4">
    <name type="scientific">Ladona fulva</name>
    <name type="common">Scarce chaser dragonfly</name>
    <name type="synonym">Libellula fulva</name>
    <dbReference type="NCBI Taxonomy" id="123851"/>
    <lineage>
        <taxon>Eukaryota</taxon>
        <taxon>Metazoa</taxon>
        <taxon>Ecdysozoa</taxon>
        <taxon>Arthropoda</taxon>
        <taxon>Hexapoda</taxon>
        <taxon>Insecta</taxon>
        <taxon>Pterygota</taxon>
        <taxon>Palaeoptera</taxon>
        <taxon>Odonata</taxon>
        <taxon>Epiprocta</taxon>
        <taxon>Anisoptera</taxon>
        <taxon>Libelluloidea</taxon>
        <taxon>Libellulidae</taxon>
        <taxon>Ladona</taxon>
    </lineage>
</organism>
<name>A0A8K0NZF8_LADFU</name>
<evidence type="ECO:0000259" key="2">
    <source>
        <dbReference type="Pfam" id="PF15717"/>
    </source>
</evidence>
<accession>A0A8K0NZF8</accession>
<feature type="compositionally biased region" description="Low complexity" evidence="1">
    <location>
        <begin position="26"/>
        <end position="48"/>
    </location>
</feature>
<dbReference type="GO" id="GO:0036064">
    <property type="term" value="C:ciliary basal body"/>
    <property type="evidence" value="ECO:0007669"/>
    <property type="project" value="TreeGrafter"/>
</dbReference>
<feature type="region of interest" description="Disordered" evidence="1">
    <location>
        <begin position="440"/>
        <end position="500"/>
    </location>
</feature>
<dbReference type="GO" id="GO:1905515">
    <property type="term" value="P:non-motile cilium assembly"/>
    <property type="evidence" value="ECO:0007669"/>
    <property type="project" value="TreeGrafter"/>
</dbReference>
<dbReference type="AlphaFoldDB" id="A0A8K0NZF8"/>
<gene>
    <name evidence="3" type="ORF">J437_LFUL007649</name>
</gene>
<dbReference type="Pfam" id="PF15717">
    <property type="entry name" value="PCM1_C"/>
    <property type="match status" value="1"/>
</dbReference>
<reference evidence="3" key="1">
    <citation type="submission" date="2013-04" db="EMBL/GenBank/DDBJ databases">
        <authorList>
            <person name="Qu J."/>
            <person name="Murali S.C."/>
            <person name="Bandaranaike D."/>
            <person name="Bellair M."/>
            <person name="Blankenburg K."/>
            <person name="Chao H."/>
            <person name="Dinh H."/>
            <person name="Doddapaneni H."/>
            <person name="Downs B."/>
            <person name="Dugan-Rocha S."/>
            <person name="Elkadiri S."/>
            <person name="Gnanaolivu R.D."/>
            <person name="Hernandez B."/>
            <person name="Javaid M."/>
            <person name="Jayaseelan J.C."/>
            <person name="Lee S."/>
            <person name="Li M."/>
            <person name="Ming W."/>
            <person name="Munidasa M."/>
            <person name="Muniz J."/>
            <person name="Nguyen L."/>
            <person name="Ongeri F."/>
            <person name="Osuji N."/>
            <person name="Pu L.-L."/>
            <person name="Puazo M."/>
            <person name="Qu C."/>
            <person name="Quiroz J."/>
            <person name="Raj R."/>
            <person name="Weissenberger G."/>
            <person name="Xin Y."/>
            <person name="Zou X."/>
            <person name="Han Y."/>
            <person name="Richards S."/>
            <person name="Worley K."/>
            <person name="Muzny D."/>
            <person name="Gibbs R."/>
        </authorList>
    </citation>
    <scope>NUCLEOTIDE SEQUENCE</scope>
    <source>
        <strain evidence="3">Sampled in the wild</strain>
    </source>
</reference>
<dbReference type="InterPro" id="IPR031446">
    <property type="entry name" value="PCM1_C"/>
</dbReference>
<feature type="region of interest" description="Disordered" evidence="1">
    <location>
        <begin position="570"/>
        <end position="597"/>
    </location>
</feature>
<feature type="compositionally biased region" description="Polar residues" evidence="1">
    <location>
        <begin position="440"/>
        <end position="454"/>
    </location>
</feature>
<feature type="domain" description="Pericentriolar material 1 protein C-terminal" evidence="2">
    <location>
        <begin position="508"/>
        <end position="566"/>
    </location>
</feature>
<dbReference type="Proteomes" id="UP000792457">
    <property type="component" value="Unassembled WGS sequence"/>
</dbReference>
<keyword evidence="4" id="KW-1185">Reference proteome</keyword>
<evidence type="ECO:0000256" key="1">
    <source>
        <dbReference type="SAM" id="MobiDB-lite"/>
    </source>
</evidence>
<comment type="caution">
    <text evidence="3">The sequence shown here is derived from an EMBL/GenBank/DDBJ whole genome shotgun (WGS) entry which is preliminary data.</text>
</comment>
<proteinExistence type="predicted"/>
<evidence type="ECO:0000313" key="4">
    <source>
        <dbReference type="Proteomes" id="UP000792457"/>
    </source>
</evidence>
<feature type="non-terminal residue" evidence="3">
    <location>
        <position position="1"/>
    </location>
</feature>
<dbReference type="GO" id="GO:0071539">
    <property type="term" value="P:protein localization to centrosome"/>
    <property type="evidence" value="ECO:0007669"/>
    <property type="project" value="InterPro"/>
</dbReference>
<dbReference type="OrthoDB" id="2125770at2759"/>
<feature type="region of interest" description="Disordered" evidence="1">
    <location>
        <begin position="300"/>
        <end position="333"/>
    </location>
</feature>
<feature type="region of interest" description="Disordered" evidence="1">
    <location>
        <begin position="1"/>
        <end position="48"/>
    </location>
</feature>
<feature type="compositionally biased region" description="Basic and acidic residues" evidence="1">
    <location>
        <begin position="485"/>
        <end position="498"/>
    </location>
</feature>